<proteinExistence type="predicted"/>
<protein>
    <submittedName>
        <fullName evidence="2">Uncharacterized protein MANES_01G058700</fullName>
    </submittedName>
</protein>
<evidence type="ECO:0000313" key="2">
    <source>
        <dbReference type="EMBL" id="MBX32852.1"/>
    </source>
</evidence>
<evidence type="ECO:0000256" key="1">
    <source>
        <dbReference type="SAM" id="MobiDB-lite"/>
    </source>
</evidence>
<reference evidence="2" key="1">
    <citation type="submission" date="2018-02" db="EMBL/GenBank/DDBJ databases">
        <title>Rhizophora mucronata_Transcriptome.</title>
        <authorList>
            <person name="Meera S.P."/>
            <person name="Sreeshan A."/>
            <person name="Augustine A."/>
        </authorList>
    </citation>
    <scope>NUCLEOTIDE SEQUENCE</scope>
    <source>
        <tissue evidence="2">Leaf</tissue>
    </source>
</reference>
<dbReference type="AlphaFoldDB" id="A0A2P2MRL2"/>
<sequence length="162" mass="17824">MVEEMYLEEAKEHENTMASSDGVSHLDESNGRPIQNPSSTDEKPTPDQLTRLDSECLSSIISNPGRNDATKSAKTFQNHHHRHHQPEHNFGSFGAVEFDFSSYNQHVGMAGVSYANDHRSANQNFNGGGGGGGDGDCFFTTLSLLLLLPNFFLLLVQMLPPF</sequence>
<organism evidence="2">
    <name type="scientific">Rhizophora mucronata</name>
    <name type="common">Asiatic mangrove</name>
    <dbReference type="NCBI Taxonomy" id="61149"/>
    <lineage>
        <taxon>Eukaryota</taxon>
        <taxon>Viridiplantae</taxon>
        <taxon>Streptophyta</taxon>
        <taxon>Embryophyta</taxon>
        <taxon>Tracheophyta</taxon>
        <taxon>Spermatophyta</taxon>
        <taxon>Magnoliopsida</taxon>
        <taxon>eudicotyledons</taxon>
        <taxon>Gunneridae</taxon>
        <taxon>Pentapetalae</taxon>
        <taxon>rosids</taxon>
        <taxon>fabids</taxon>
        <taxon>Malpighiales</taxon>
        <taxon>Rhizophoraceae</taxon>
        <taxon>Rhizophora</taxon>
    </lineage>
</organism>
<accession>A0A2P2MRL2</accession>
<feature type="region of interest" description="Disordered" evidence="1">
    <location>
        <begin position="1"/>
        <end position="49"/>
    </location>
</feature>
<feature type="compositionally biased region" description="Basic and acidic residues" evidence="1">
    <location>
        <begin position="40"/>
        <end position="49"/>
    </location>
</feature>
<name>A0A2P2MRL2_RHIMU</name>
<dbReference type="EMBL" id="GGEC01052368">
    <property type="protein sequence ID" value="MBX32852.1"/>
    <property type="molecule type" value="Transcribed_RNA"/>
</dbReference>